<comment type="caution">
    <text evidence="1">The sequence shown here is derived from an EMBL/GenBank/DDBJ whole genome shotgun (WGS) entry which is preliminary data.</text>
</comment>
<dbReference type="Proteomes" id="UP000299102">
    <property type="component" value="Unassembled WGS sequence"/>
</dbReference>
<gene>
    <name evidence="1" type="ORF">EVAR_50648_1</name>
</gene>
<evidence type="ECO:0000313" key="1">
    <source>
        <dbReference type="EMBL" id="GBP62818.1"/>
    </source>
</evidence>
<accession>A0A4C1XHE6</accession>
<name>A0A4C1XHE6_EUMVA</name>
<sequence length="92" mass="10510">MWVHDTRYEASRCEVRAGAVPLRGSAARAHNLWWCHEADAVHSVRARKSLLTSVGRVVDRTRARDRFVSVVLSCESVDLRSGEDSRLPFREF</sequence>
<evidence type="ECO:0000313" key="2">
    <source>
        <dbReference type="Proteomes" id="UP000299102"/>
    </source>
</evidence>
<organism evidence="1 2">
    <name type="scientific">Eumeta variegata</name>
    <name type="common">Bagworm moth</name>
    <name type="synonym">Eumeta japonica</name>
    <dbReference type="NCBI Taxonomy" id="151549"/>
    <lineage>
        <taxon>Eukaryota</taxon>
        <taxon>Metazoa</taxon>
        <taxon>Ecdysozoa</taxon>
        <taxon>Arthropoda</taxon>
        <taxon>Hexapoda</taxon>
        <taxon>Insecta</taxon>
        <taxon>Pterygota</taxon>
        <taxon>Neoptera</taxon>
        <taxon>Endopterygota</taxon>
        <taxon>Lepidoptera</taxon>
        <taxon>Glossata</taxon>
        <taxon>Ditrysia</taxon>
        <taxon>Tineoidea</taxon>
        <taxon>Psychidae</taxon>
        <taxon>Oiketicinae</taxon>
        <taxon>Eumeta</taxon>
    </lineage>
</organism>
<keyword evidence="2" id="KW-1185">Reference proteome</keyword>
<dbReference type="AlphaFoldDB" id="A0A4C1XHE6"/>
<proteinExistence type="predicted"/>
<protein>
    <submittedName>
        <fullName evidence="1">Uncharacterized protein</fullName>
    </submittedName>
</protein>
<reference evidence="1 2" key="1">
    <citation type="journal article" date="2019" name="Commun. Biol.">
        <title>The bagworm genome reveals a unique fibroin gene that provides high tensile strength.</title>
        <authorList>
            <person name="Kono N."/>
            <person name="Nakamura H."/>
            <person name="Ohtoshi R."/>
            <person name="Tomita M."/>
            <person name="Numata K."/>
            <person name="Arakawa K."/>
        </authorList>
    </citation>
    <scope>NUCLEOTIDE SEQUENCE [LARGE SCALE GENOMIC DNA]</scope>
</reference>
<dbReference type="EMBL" id="BGZK01000850">
    <property type="protein sequence ID" value="GBP62818.1"/>
    <property type="molecule type" value="Genomic_DNA"/>
</dbReference>